<keyword evidence="3" id="KW-1185">Reference proteome</keyword>
<reference evidence="2" key="2">
    <citation type="journal article" date="2021" name="Sci. Rep.">
        <title>The distribution of antibiotic resistance genes in chicken gut microbiota commensals.</title>
        <authorList>
            <person name="Juricova H."/>
            <person name="Matiasovicova J."/>
            <person name="Kubasova T."/>
            <person name="Cejkova D."/>
            <person name="Rychlik I."/>
        </authorList>
    </citation>
    <scope>NUCLEOTIDE SEQUENCE</scope>
    <source>
        <strain evidence="2">An824</strain>
    </source>
</reference>
<accession>A0A938WQB3</accession>
<dbReference type="Pfam" id="PF11644">
    <property type="entry name" value="DUF3256"/>
    <property type="match status" value="1"/>
</dbReference>
<dbReference type="SUPFAM" id="SSF160925">
    <property type="entry name" value="PG1388-like"/>
    <property type="match status" value="1"/>
</dbReference>
<keyword evidence="1" id="KW-0732">Signal</keyword>
<comment type="caution">
    <text evidence="2">The sequence shown here is derived from an EMBL/GenBank/DDBJ whole genome shotgun (WGS) entry which is preliminary data.</text>
</comment>
<dbReference type="RefSeq" id="WP_205103098.1">
    <property type="nucleotide sequence ID" value="NZ_JACJJG010000004.1"/>
</dbReference>
<evidence type="ECO:0000313" key="2">
    <source>
        <dbReference type="EMBL" id="MBM6672616.1"/>
    </source>
</evidence>
<protein>
    <submittedName>
        <fullName evidence="2">DUF3256 family protein</fullName>
    </submittedName>
</protein>
<gene>
    <name evidence="2" type="ORF">H6A34_01775</name>
</gene>
<proteinExistence type="predicted"/>
<sequence length="215" mass="24573">MRKIFFITTLLLSLSSSMAQTSIKDILKTIPQEILPYVNDDQRKEINEFVGQKDTIEIKNALNGTTRIHTSGDNFAQFDLNETTKLQIKLLPVNDSTKIICIAKTVMRPISDSSISFFSTDWAPIHSNFNLPIDNSAETLLSMFTQRPDTMTTARYNELIKCIEPVIISANISNNDYTITFRLDVPFVQKSEIDTYKAITRQKTFKWDGRSFKIC</sequence>
<feature type="signal peptide" evidence="1">
    <location>
        <begin position="1"/>
        <end position="19"/>
    </location>
</feature>
<feature type="chain" id="PRO_5037485996" evidence="1">
    <location>
        <begin position="20"/>
        <end position="215"/>
    </location>
</feature>
<evidence type="ECO:0000313" key="3">
    <source>
        <dbReference type="Proteomes" id="UP000706891"/>
    </source>
</evidence>
<dbReference type="AlphaFoldDB" id="A0A938WQB3"/>
<reference evidence="2" key="1">
    <citation type="submission" date="2020-08" db="EMBL/GenBank/DDBJ databases">
        <authorList>
            <person name="Cejkova D."/>
            <person name="Kubasova T."/>
            <person name="Jahodarova E."/>
            <person name="Rychlik I."/>
        </authorList>
    </citation>
    <scope>NUCLEOTIDE SEQUENCE</scope>
    <source>
        <strain evidence="2">An824</strain>
    </source>
</reference>
<dbReference type="InterPro" id="IPR021670">
    <property type="entry name" value="DUF3256"/>
</dbReference>
<name>A0A938WQB3_9BACT</name>
<dbReference type="Proteomes" id="UP000706891">
    <property type="component" value="Unassembled WGS sequence"/>
</dbReference>
<organism evidence="2 3">
    <name type="scientific">Marseilla massiliensis</name>
    <dbReference type="NCBI Taxonomy" id="1841864"/>
    <lineage>
        <taxon>Bacteria</taxon>
        <taxon>Pseudomonadati</taxon>
        <taxon>Bacteroidota</taxon>
        <taxon>Bacteroidia</taxon>
        <taxon>Bacteroidales</taxon>
        <taxon>Prevotellaceae</taxon>
        <taxon>Marseilla</taxon>
    </lineage>
</organism>
<evidence type="ECO:0000256" key="1">
    <source>
        <dbReference type="SAM" id="SignalP"/>
    </source>
</evidence>
<dbReference type="EMBL" id="JACJJG010000004">
    <property type="protein sequence ID" value="MBM6672616.1"/>
    <property type="molecule type" value="Genomic_DNA"/>
</dbReference>